<proteinExistence type="predicted"/>
<keyword evidence="3" id="KW-1185">Reference proteome</keyword>
<organism evidence="2 3">
    <name type="scientific">Colletotrichum costaricense</name>
    <dbReference type="NCBI Taxonomy" id="1209916"/>
    <lineage>
        <taxon>Eukaryota</taxon>
        <taxon>Fungi</taxon>
        <taxon>Dikarya</taxon>
        <taxon>Ascomycota</taxon>
        <taxon>Pezizomycotina</taxon>
        <taxon>Sordariomycetes</taxon>
        <taxon>Hypocreomycetidae</taxon>
        <taxon>Glomerellales</taxon>
        <taxon>Glomerellaceae</taxon>
        <taxon>Colletotrichum</taxon>
        <taxon>Colletotrichum acutatum species complex</taxon>
    </lineage>
</organism>
<evidence type="ECO:0000256" key="1">
    <source>
        <dbReference type="SAM" id="MobiDB-lite"/>
    </source>
</evidence>
<dbReference type="Proteomes" id="UP001240678">
    <property type="component" value="Unassembled WGS sequence"/>
</dbReference>
<sequence length="64" mass="7270">MRRRSTYRMFRPNCFITNPAVKRHRSGSDGAVLLCTSGTCPESSAGRSRHGNRFTHVGAEERRF</sequence>
<name>A0AAI9Z6Z0_9PEZI</name>
<evidence type="ECO:0000313" key="2">
    <source>
        <dbReference type="EMBL" id="KAK1534870.1"/>
    </source>
</evidence>
<protein>
    <submittedName>
        <fullName evidence="2">Uncharacterized protein</fullName>
    </submittedName>
</protein>
<comment type="caution">
    <text evidence="2">The sequence shown here is derived from an EMBL/GenBank/DDBJ whole genome shotgun (WGS) entry which is preliminary data.</text>
</comment>
<accession>A0AAI9Z6Z0</accession>
<dbReference type="AlphaFoldDB" id="A0AAI9Z6Z0"/>
<dbReference type="EMBL" id="MOOE01000003">
    <property type="protein sequence ID" value="KAK1534870.1"/>
    <property type="molecule type" value="Genomic_DNA"/>
</dbReference>
<evidence type="ECO:0000313" key="3">
    <source>
        <dbReference type="Proteomes" id="UP001240678"/>
    </source>
</evidence>
<gene>
    <name evidence="2" type="ORF">CCOS01_03622</name>
</gene>
<feature type="region of interest" description="Disordered" evidence="1">
    <location>
        <begin position="42"/>
        <end position="64"/>
    </location>
</feature>
<dbReference type="RefSeq" id="XP_060318073.1">
    <property type="nucleotide sequence ID" value="XM_060451808.1"/>
</dbReference>
<reference evidence="2 3" key="1">
    <citation type="submission" date="2016-10" db="EMBL/GenBank/DDBJ databases">
        <title>The genome sequence of Colletotrichum fioriniae PJ7.</title>
        <authorList>
            <person name="Baroncelli R."/>
        </authorList>
    </citation>
    <scope>NUCLEOTIDE SEQUENCE [LARGE SCALE GENOMIC DNA]</scope>
    <source>
        <strain evidence="2 3">IMI 309622</strain>
    </source>
</reference>
<dbReference type="GeneID" id="85335355"/>